<keyword evidence="1" id="KW-0812">Transmembrane</keyword>
<proteinExistence type="predicted"/>
<feature type="transmembrane region" description="Helical" evidence="1">
    <location>
        <begin position="241"/>
        <end position="263"/>
    </location>
</feature>
<dbReference type="NCBIfam" id="NF038403">
    <property type="entry name" value="perm_prefix_1"/>
    <property type="match status" value="1"/>
</dbReference>
<feature type="transmembrane region" description="Helical" evidence="1">
    <location>
        <begin position="283"/>
        <end position="304"/>
    </location>
</feature>
<feature type="transmembrane region" description="Helical" evidence="1">
    <location>
        <begin position="86"/>
        <end position="108"/>
    </location>
</feature>
<gene>
    <name evidence="2" type="ORF">ESP51_05850</name>
</gene>
<organism evidence="2 3">
    <name type="scientific">Agromyces albus</name>
    <dbReference type="NCBI Taxonomy" id="205332"/>
    <lineage>
        <taxon>Bacteria</taxon>
        <taxon>Bacillati</taxon>
        <taxon>Actinomycetota</taxon>
        <taxon>Actinomycetes</taxon>
        <taxon>Micrococcales</taxon>
        <taxon>Microbacteriaceae</taxon>
        <taxon>Agromyces</taxon>
    </lineage>
</organism>
<dbReference type="RefSeq" id="WP_129519957.1">
    <property type="nucleotide sequence ID" value="NZ_SDPN01000007.1"/>
</dbReference>
<dbReference type="InterPro" id="IPR047928">
    <property type="entry name" value="Perm_prefix_1"/>
</dbReference>
<evidence type="ECO:0000256" key="1">
    <source>
        <dbReference type="SAM" id="Phobius"/>
    </source>
</evidence>
<keyword evidence="1" id="KW-0472">Membrane</keyword>
<sequence length="323" mass="35441">MNTLTDRYVWAAARNVPEVQRAEFANELRERIGDESDALIASGHSPADAEVAALTDLGDPAALAAHYVDRPLHLIGPRYFLTWWRLLKLLLVVVLPIATAAVLLAQLLSGDAVGQAIGESIATGISIAVHLGFWTTLVFAIIERSPSTVKVEIWTPEQLPQVPDAGRSHWLSDLIASAVFLVFFAGAIIWQQFFSVYADDAGQPIPLLDPELWSFWLPYFLVLIALELLFAIAVYTWGWNWWLVGANVVLNVAFAVPALWLFLTGRLFNEDYLDAAGWPWAEAGGIIATIIAVMFVVIPTWDVAEGIIKTVRGRGATRVTAAV</sequence>
<feature type="transmembrane region" description="Helical" evidence="1">
    <location>
        <begin position="213"/>
        <end position="234"/>
    </location>
</feature>
<evidence type="ECO:0000313" key="2">
    <source>
        <dbReference type="EMBL" id="RXZ72137.1"/>
    </source>
</evidence>
<name>A0A4Q2L3U8_9MICO</name>
<dbReference type="AlphaFoldDB" id="A0A4Q2L3U8"/>
<accession>A0A4Q2L3U8</accession>
<reference evidence="2 3" key="1">
    <citation type="submission" date="2019-01" db="EMBL/GenBank/DDBJ databases">
        <title>Agromyces.</title>
        <authorList>
            <person name="Li J."/>
        </authorList>
    </citation>
    <scope>NUCLEOTIDE SEQUENCE [LARGE SCALE GENOMIC DNA]</scope>
    <source>
        <strain evidence="2 3">DSM 15934</strain>
    </source>
</reference>
<keyword evidence="1" id="KW-1133">Transmembrane helix</keyword>
<dbReference type="OrthoDB" id="3171769at2"/>
<keyword evidence="3" id="KW-1185">Reference proteome</keyword>
<dbReference type="Proteomes" id="UP000293865">
    <property type="component" value="Unassembled WGS sequence"/>
</dbReference>
<feature type="transmembrane region" description="Helical" evidence="1">
    <location>
        <begin position="120"/>
        <end position="142"/>
    </location>
</feature>
<evidence type="ECO:0000313" key="3">
    <source>
        <dbReference type="Proteomes" id="UP000293865"/>
    </source>
</evidence>
<feature type="transmembrane region" description="Helical" evidence="1">
    <location>
        <begin position="174"/>
        <end position="193"/>
    </location>
</feature>
<dbReference type="EMBL" id="SDPN01000007">
    <property type="protein sequence ID" value="RXZ72137.1"/>
    <property type="molecule type" value="Genomic_DNA"/>
</dbReference>
<comment type="caution">
    <text evidence="2">The sequence shown here is derived from an EMBL/GenBank/DDBJ whole genome shotgun (WGS) entry which is preliminary data.</text>
</comment>
<protein>
    <submittedName>
        <fullName evidence="2">Uncharacterized protein</fullName>
    </submittedName>
</protein>